<dbReference type="InterPro" id="IPR044849">
    <property type="entry name" value="CASTOR/POLLUX/SYM8-like"/>
</dbReference>
<dbReference type="EMBL" id="JALJOQ010000073">
    <property type="protein sequence ID" value="KAK9801967.1"/>
    <property type="molecule type" value="Genomic_DNA"/>
</dbReference>
<keyword evidence="12" id="KW-1185">Reference proteome</keyword>
<evidence type="ECO:0000256" key="1">
    <source>
        <dbReference type="ARBA" id="ARBA00004127"/>
    </source>
</evidence>
<evidence type="ECO:0000256" key="3">
    <source>
        <dbReference type="ARBA" id="ARBA00022448"/>
    </source>
</evidence>
<keyword evidence="4 8" id="KW-0812">Transmembrane</keyword>
<dbReference type="AlphaFoldDB" id="A0AAW1NY17"/>
<evidence type="ECO:0000256" key="5">
    <source>
        <dbReference type="ARBA" id="ARBA00022989"/>
    </source>
</evidence>
<evidence type="ECO:0000259" key="10">
    <source>
        <dbReference type="Pfam" id="PF22614"/>
    </source>
</evidence>
<dbReference type="InterPro" id="IPR010420">
    <property type="entry name" value="CASTOR/POLLUX/SYM8_dom"/>
</dbReference>
<evidence type="ECO:0000256" key="4">
    <source>
        <dbReference type="ARBA" id="ARBA00022692"/>
    </source>
</evidence>
<feature type="transmembrane region" description="Helical" evidence="8">
    <location>
        <begin position="106"/>
        <end position="125"/>
    </location>
</feature>
<gene>
    <name evidence="11" type="ORF">WJX73_003033</name>
</gene>
<feature type="domain" description="RCK N-terminal" evidence="10">
    <location>
        <begin position="146"/>
        <end position="261"/>
    </location>
</feature>
<evidence type="ECO:0000256" key="2">
    <source>
        <dbReference type="ARBA" id="ARBA00008577"/>
    </source>
</evidence>
<comment type="similarity">
    <text evidence="2">Belongs to the castor/pollux (TC 1.A.1.23) family.</text>
</comment>
<dbReference type="Pfam" id="PF22614">
    <property type="entry name" value="Slo-like_RCK"/>
    <property type="match status" value="1"/>
</dbReference>
<dbReference type="GO" id="GO:0012505">
    <property type="term" value="C:endomembrane system"/>
    <property type="evidence" value="ECO:0007669"/>
    <property type="project" value="UniProtKB-SubCell"/>
</dbReference>
<dbReference type="Pfam" id="PF06241">
    <property type="entry name" value="Castor_Poll_mid"/>
    <property type="match status" value="1"/>
</dbReference>
<accession>A0AAW1NY17</accession>
<keyword evidence="6" id="KW-0406">Ion transport</keyword>
<name>A0AAW1NY17_9CHLO</name>
<keyword evidence="3" id="KW-0813">Transport</keyword>
<evidence type="ECO:0000256" key="7">
    <source>
        <dbReference type="ARBA" id="ARBA00023136"/>
    </source>
</evidence>
<evidence type="ECO:0000256" key="6">
    <source>
        <dbReference type="ARBA" id="ARBA00023065"/>
    </source>
</evidence>
<feature type="domain" description="CASTOR/POLLUX/SYM8 ion channel conserved" evidence="9">
    <location>
        <begin position="328"/>
        <end position="407"/>
    </location>
</feature>
<feature type="transmembrane region" description="Helical" evidence="8">
    <location>
        <begin position="41"/>
        <end position="58"/>
    </location>
</feature>
<reference evidence="11 12" key="1">
    <citation type="journal article" date="2024" name="Nat. Commun.">
        <title>Phylogenomics reveals the evolutionary origins of lichenization in chlorophyte algae.</title>
        <authorList>
            <person name="Puginier C."/>
            <person name="Libourel C."/>
            <person name="Otte J."/>
            <person name="Skaloud P."/>
            <person name="Haon M."/>
            <person name="Grisel S."/>
            <person name="Petersen M."/>
            <person name="Berrin J.G."/>
            <person name="Delaux P.M."/>
            <person name="Dal Grande F."/>
            <person name="Keller J."/>
        </authorList>
    </citation>
    <scope>NUCLEOTIDE SEQUENCE [LARGE SCALE GENOMIC DNA]</scope>
    <source>
        <strain evidence="11 12">SAG 2036</strain>
    </source>
</reference>
<keyword evidence="7 8" id="KW-0472">Membrane</keyword>
<evidence type="ECO:0000256" key="8">
    <source>
        <dbReference type="SAM" id="Phobius"/>
    </source>
</evidence>
<protein>
    <submittedName>
        <fullName evidence="11">Uncharacterized protein</fullName>
    </submittedName>
</protein>
<dbReference type="GO" id="GO:0006813">
    <property type="term" value="P:potassium ion transport"/>
    <property type="evidence" value="ECO:0007669"/>
    <property type="project" value="InterPro"/>
</dbReference>
<dbReference type="Gene3D" id="3.40.50.720">
    <property type="entry name" value="NAD(P)-binding Rossmann-like Domain"/>
    <property type="match status" value="1"/>
</dbReference>
<comment type="caution">
    <text evidence="11">The sequence shown here is derived from an EMBL/GenBank/DDBJ whole genome shotgun (WGS) entry which is preliminary data.</text>
</comment>
<keyword evidence="5 8" id="KW-1133">Transmembrane helix</keyword>
<evidence type="ECO:0000313" key="11">
    <source>
        <dbReference type="EMBL" id="KAK9801967.1"/>
    </source>
</evidence>
<organism evidence="11 12">
    <name type="scientific">Symbiochloris irregularis</name>
    <dbReference type="NCBI Taxonomy" id="706552"/>
    <lineage>
        <taxon>Eukaryota</taxon>
        <taxon>Viridiplantae</taxon>
        <taxon>Chlorophyta</taxon>
        <taxon>core chlorophytes</taxon>
        <taxon>Trebouxiophyceae</taxon>
        <taxon>Trebouxiales</taxon>
        <taxon>Trebouxiaceae</taxon>
        <taxon>Symbiochloris</taxon>
    </lineage>
</organism>
<evidence type="ECO:0000313" key="12">
    <source>
        <dbReference type="Proteomes" id="UP001465755"/>
    </source>
</evidence>
<proteinExistence type="inferred from homology"/>
<dbReference type="PANTHER" id="PTHR31563:SF10">
    <property type="entry name" value="ION CHANNEL POLLUX-RELATED"/>
    <property type="match status" value="1"/>
</dbReference>
<sequence length="793" mass="88191">MTGLSSTVQQNTDGWAHAWNNFWGLLSYRYFLWRKDTSSDLLLFAGFNMGLLLVGSFLKHIVVDPLDHSPMGMSLHEYWQDMWSVLVVVLGQELPDKAAPIADQTFSLAVAAIGLAAFALVLALVEQVVLEILQRRVSIGSPVYERGHIVILGWMENRRDEEVLWKLLTQLCQAYRNDGGKVIVVMTRKPKLELEATFRRIIPDSLRFGSTFVFRQGYVLVPGDLRKVAAAAAASIVIISDRSRPPEEADAQSIRVAVLLDELDFPGFGVPDPRQAPILVEVKTANAARLIGYSCSARVTALPTAHANARRICRMVRSPVVGSISNMLFSFDSRAQAFLEECPHLAGNTVADLPFYFPDGIVFGLVDHSRGRVRMNPPPTDVMEPGDAVLVIRPTSYKTGTYRPSNHMKRVHAGNWLPSDYSRDSMDEAPPDLEIAAFQQANSGAPFLQSEPVTSSLHRSSEPVSFYGVPFEAGVRATDPQRLLICGWLERTRMTLLLQELTCGTAALPKGSQVVLFNQHRGFEVMGVVKKISTHNLEIVHIRGNPLDRDEVKTKLQLETFRCAILLCDHMWLDPDMTAANGVEMGEEDDMLRLDSMMLMMQLNLRQLMEEAGFPSLNLITEKISFEGITRFEDKYRLPMGISVNQSGFSATLMAEAVYDNRILLPYSYLGKDNEMMIQDVSAFAAVGENLSFWQLQKRVGSVGQVLYGFFRVPRTAAEPIDIVINPCGDAVRSLKRVWNTGDHRRKIITMAPRADTSELGDVTAPPEQAPQVDTLVLDTQHLGQLQAVPAGH</sequence>
<evidence type="ECO:0000259" key="9">
    <source>
        <dbReference type="Pfam" id="PF06241"/>
    </source>
</evidence>
<dbReference type="Proteomes" id="UP001465755">
    <property type="component" value="Unassembled WGS sequence"/>
</dbReference>
<dbReference type="PANTHER" id="PTHR31563">
    <property type="entry name" value="ION CHANNEL POLLUX-RELATED"/>
    <property type="match status" value="1"/>
</dbReference>
<dbReference type="InterPro" id="IPR003148">
    <property type="entry name" value="RCK_N"/>
</dbReference>
<comment type="subcellular location">
    <subcellularLocation>
        <location evidence="1">Endomembrane system</location>
        <topology evidence="1">Multi-pass membrane protein</topology>
    </subcellularLocation>
</comment>